<organism evidence="3 4">
    <name type="scientific">Purpureocillium lilacinum</name>
    <name type="common">Paecilomyces lilacinus</name>
    <dbReference type="NCBI Taxonomy" id="33203"/>
    <lineage>
        <taxon>Eukaryota</taxon>
        <taxon>Fungi</taxon>
        <taxon>Dikarya</taxon>
        <taxon>Ascomycota</taxon>
        <taxon>Pezizomycotina</taxon>
        <taxon>Sordariomycetes</taxon>
        <taxon>Hypocreomycetidae</taxon>
        <taxon>Hypocreales</taxon>
        <taxon>Ophiocordycipitaceae</taxon>
        <taxon>Purpureocillium</taxon>
    </lineage>
</organism>
<feature type="compositionally biased region" description="Polar residues" evidence="1">
    <location>
        <begin position="97"/>
        <end position="109"/>
    </location>
</feature>
<sequence length="602" mass="65619">MWGIFWTDPDLELVGEHRARKERERDEAERSRTRSGRGSMSTTSSRSSTAESAFARFRSRGLKHANASKAGAKIKSSASSAVASSSATHSTASPFSRTSGTKSRPSSGHSSKDTSGRFGSARACPEPASAGGTAHQLCPHLLQSDSVLLPNSPSAQPPSAALATPPGACDITQFPTRWAASPPLPPLTGQLQPSPMARLSIFDLPSPVKKAFIIPGMRVREPMTPPQSPTRGHPSLFPEPPEPSPPLVPPPKSPLRSRVSYRPLAANVNDHKVLRSPDHGRSVTPETMTGWVEESGNEHTSSLGSWLTVSHEATDLESLMNQADSMAKATPAVALSRLKTIWSANASMPNLAQLEAEKTRWMLSVVSHLDVEAAHDTKRQAPHRIAPGNIHNILALYESKATALYLAALNPKRRICHFSDSPLPHEAVPNVQPLSVATISSSTFPIPPQLFEAAYSLSLPALCTTSDLRGIVHNWLDQHLLSNLRRQSRCSSPSTALPQWLGEASLRAAGSTLTTTKFYATPDNVRLQQRDPDPAIEQLRTEKKTKAELRSLVGRLLWKEVWGRHVTTDSWWWDDSDCMEECLELGTFWEYHLIEAVKGADQ</sequence>
<evidence type="ECO:0000256" key="1">
    <source>
        <dbReference type="SAM" id="MobiDB-lite"/>
    </source>
</evidence>
<evidence type="ECO:0000313" key="4">
    <source>
        <dbReference type="Proteomes" id="UP000078340"/>
    </source>
</evidence>
<gene>
    <name evidence="2" type="ORF">VFPBJ_00526</name>
    <name evidence="3" type="ORF">VFPFJ_00558</name>
</gene>
<feature type="compositionally biased region" description="Low complexity" evidence="1">
    <location>
        <begin position="65"/>
        <end position="96"/>
    </location>
</feature>
<dbReference type="AlphaFoldDB" id="A0A179HYD5"/>
<feature type="compositionally biased region" description="Pro residues" evidence="1">
    <location>
        <begin position="237"/>
        <end position="253"/>
    </location>
</feature>
<dbReference type="EMBL" id="LSBI01000001">
    <property type="protein sequence ID" value="OAQ94449.1"/>
    <property type="molecule type" value="Genomic_DNA"/>
</dbReference>
<evidence type="ECO:0000313" key="2">
    <source>
        <dbReference type="EMBL" id="OAQ86486.1"/>
    </source>
</evidence>
<feature type="region of interest" description="Disordered" evidence="1">
    <location>
        <begin position="219"/>
        <end position="256"/>
    </location>
</feature>
<comment type="caution">
    <text evidence="3">The sequence shown here is derived from an EMBL/GenBank/DDBJ whole genome shotgun (WGS) entry which is preliminary data.</text>
</comment>
<feature type="compositionally biased region" description="Low complexity" evidence="1">
    <location>
        <begin position="36"/>
        <end position="56"/>
    </location>
</feature>
<accession>A0A179HYD5</accession>
<dbReference type="Proteomes" id="UP000078240">
    <property type="component" value="Unassembled WGS sequence"/>
</dbReference>
<dbReference type="OMA" id="WEDEGCV"/>
<feature type="region of interest" description="Disordered" evidence="1">
    <location>
        <begin position="1"/>
        <end position="168"/>
    </location>
</feature>
<feature type="compositionally biased region" description="Low complexity" evidence="1">
    <location>
        <begin position="148"/>
        <end position="166"/>
    </location>
</feature>
<dbReference type="Proteomes" id="UP000078340">
    <property type="component" value="Unassembled WGS sequence"/>
</dbReference>
<evidence type="ECO:0000313" key="3">
    <source>
        <dbReference type="EMBL" id="OAQ94449.1"/>
    </source>
</evidence>
<dbReference type="EMBL" id="LSBH01000001">
    <property type="protein sequence ID" value="OAQ86486.1"/>
    <property type="molecule type" value="Genomic_DNA"/>
</dbReference>
<feature type="compositionally biased region" description="Basic and acidic residues" evidence="1">
    <location>
        <begin position="14"/>
        <end position="32"/>
    </location>
</feature>
<reference evidence="3 4" key="1">
    <citation type="submission" date="2016-02" db="EMBL/GenBank/DDBJ databases">
        <title>Biosynthesis of antibiotic leucinostatins and their inhibition on Phytophthora in bio-control Purpureocillium lilacinum.</title>
        <authorList>
            <person name="Wang G."/>
            <person name="Liu Z."/>
            <person name="Lin R."/>
            <person name="Li E."/>
            <person name="Mao Z."/>
            <person name="Ling J."/>
            <person name="Yin W."/>
            <person name="Xie B."/>
        </authorList>
    </citation>
    <scope>NUCLEOTIDE SEQUENCE [LARGE SCALE GENOMIC DNA]</scope>
    <source>
        <strain evidence="2">PLBJ-1</strain>
        <strain evidence="3">PLFJ-1</strain>
    </source>
</reference>
<proteinExistence type="predicted"/>
<protein>
    <submittedName>
        <fullName evidence="3">Uncharacterized protein</fullName>
    </submittedName>
</protein>
<name>A0A179HYD5_PURLI</name>